<feature type="transmembrane region" description="Helical" evidence="7">
    <location>
        <begin position="86"/>
        <end position="104"/>
    </location>
</feature>
<accession>A0ABT8QPA3</accession>
<evidence type="ECO:0000256" key="6">
    <source>
        <dbReference type="ARBA" id="ARBA00023136"/>
    </source>
</evidence>
<dbReference type="PANTHER" id="PTHR33452">
    <property type="entry name" value="OXIDOREDUCTASE CATD-RELATED"/>
    <property type="match status" value="1"/>
</dbReference>
<dbReference type="EMBL" id="JAMJEV010000007">
    <property type="protein sequence ID" value="MDO0823151.1"/>
    <property type="molecule type" value="Genomic_DNA"/>
</dbReference>
<keyword evidence="6 7" id="KW-0472">Membrane</keyword>
<gene>
    <name evidence="8" type="ORF">M8H41_09830</name>
</gene>
<evidence type="ECO:0000256" key="2">
    <source>
        <dbReference type="ARBA" id="ARBA00006679"/>
    </source>
</evidence>
<keyword evidence="3" id="KW-1003">Cell membrane</keyword>
<dbReference type="InterPro" id="IPR032808">
    <property type="entry name" value="DoxX"/>
</dbReference>
<proteinExistence type="inferred from homology"/>
<dbReference type="RefSeq" id="WP_298200987.1">
    <property type="nucleotide sequence ID" value="NZ_JAMJEV010000007.1"/>
</dbReference>
<dbReference type="PANTHER" id="PTHR33452:SF1">
    <property type="entry name" value="INNER MEMBRANE PROTEIN YPHA-RELATED"/>
    <property type="match status" value="1"/>
</dbReference>
<dbReference type="Proteomes" id="UP001176021">
    <property type="component" value="Unassembled WGS sequence"/>
</dbReference>
<keyword evidence="4 7" id="KW-0812">Transmembrane</keyword>
<evidence type="ECO:0000256" key="7">
    <source>
        <dbReference type="SAM" id="Phobius"/>
    </source>
</evidence>
<evidence type="ECO:0000256" key="3">
    <source>
        <dbReference type="ARBA" id="ARBA00022475"/>
    </source>
</evidence>
<protein>
    <submittedName>
        <fullName evidence="8">DoxX family protein</fullName>
    </submittedName>
</protein>
<evidence type="ECO:0000256" key="5">
    <source>
        <dbReference type="ARBA" id="ARBA00022989"/>
    </source>
</evidence>
<feature type="transmembrane region" description="Helical" evidence="7">
    <location>
        <begin position="116"/>
        <end position="137"/>
    </location>
</feature>
<feature type="transmembrane region" description="Helical" evidence="7">
    <location>
        <begin position="56"/>
        <end position="79"/>
    </location>
</feature>
<evidence type="ECO:0000256" key="4">
    <source>
        <dbReference type="ARBA" id="ARBA00022692"/>
    </source>
</evidence>
<comment type="similarity">
    <text evidence="2">Belongs to the DoxX family.</text>
</comment>
<comment type="caution">
    <text evidence="8">The sequence shown here is derived from an EMBL/GenBank/DDBJ whole genome shotgun (WGS) entry which is preliminary data.</text>
</comment>
<reference evidence="8" key="1">
    <citation type="submission" date="2022-05" db="EMBL/GenBank/DDBJ databases">
        <title>Expanded diversity of anoxic marine methylotrophy in a Black Sea sulfate reducing microorganism.</title>
        <authorList>
            <person name="Fischer P.Q."/>
            <person name="Stams A.J.M."/>
            <person name="Villanueva L."/>
            <person name="Sousa D.Z."/>
        </authorList>
    </citation>
    <scope>NUCLEOTIDE SEQUENCE</scope>
    <source>
        <strain evidence="8">P130</strain>
    </source>
</reference>
<evidence type="ECO:0000256" key="1">
    <source>
        <dbReference type="ARBA" id="ARBA00004651"/>
    </source>
</evidence>
<comment type="subcellular location">
    <subcellularLocation>
        <location evidence="1">Cell membrane</location>
        <topology evidence="1">Multi-pass membrane protein</topology>
    </subcellularLocation>
</comment>
<evidence type="ECO:0000313" key="9">
    <source>
        <dbReference type="Proteomes" id="UP001176021"/>
    </source>
</evidence>
<keyword evidence="5 7" id="KW-1133">Transmembrane helix</keyword>
<dbReference type="Pfam" id="PF07681">
    <property type="entry name" value="DoxX"/>
    <property type="match status" value="1"/>
</dbReference>
<dbReference type="InterPro" id="IPR051907">
    <property type="entry name" value="DoxX-like_oxidoreductase"/>
</dbReference>
<name>A0ABT8QPA3_9FIRM</name>
<evidence type="ECO:0000313" key="8">
    <source>
        <dbReference type="EMBL" id="MDO0823151.1"/>
    </source>
</evidence>
<organism evidence="8 9">
    <name type="scientific">Desulfosporosinus nitroreducens</name>
    <dbReference type="NCBI Taxonomy" id="2018668"/>
    <lineage>
        <taxon>Bacteria</taxon>
        <taxon>Bacillati</taxon>
        <taxon>Bacillota</taxon>
        <taxon>Clostridia</taxon>
        <taxon>Eubacteriales</taxon>
        <taxon>Desulfitobacteriaceae</taxon>
        <taxon>Desulfosporosinus</taxon>
    </lineage>
</organism>
<keyword evidence="9" id="KW-1185">Reference proteome</keyword>
<sequence>MNNLIKKVFSVSQTNSLLILRLALGIIFFAHGAQKLLGWFGGYGWAGTIGFFSQTLNIPPSLAGLTISIEFLGGIAIILGLLTRPAAFGLAIISLVAMLKVHWVNGFFLEGAKHGIEFIFALFMIALFLVIEGAGPISFDRLIYGQKADRK</sequence>